<gene>
    <name evidence="1" type="ORF">ACJ41P_20575</name>
</gene>
<comment type="caution">
    <text evidence="1">The sequence shown here is derived from an EMBL/GenBank/DDBJ whole genome shotgun (WGS) entry which is preliminary data.</text>
</comment>
<evidence type="ECO:0000313" key="1">
    <source>
        <dbReference type="EMBL" id="MFL7903542.1"/>
    </source>
</evidence>
<dbReference type="RefSeq" id="WP_407824920.1">
    <property type="nucleotide sequence ID" value="NZ_JBJLSN010000033.1"/>
</dbReference>
<reference evidence="1 2" key="1">
    <citation type="submission" date="2024-11" db="EMBL/GenBank/DDBJ databases">
        <title>Draft genome sequences of two bacteria associated to sugarcane roots in Colombia.</title>
        <authorList>
            <person name="Pardo-Diaz S."/>
            <person name="Masmela-Mendoza J."/>
            <person name="Delgadillo-Duran P."/>
            <person name="Bautista E.J."/>
            <person name="Rojas-Tapias D.F."/>
        </authorList>
    </citation>
    <scope>NUCLEOTIDE SEQUENCE [LARGE SCALE GENOMIC DNA]</scope>
    <source>
        <strain evidence="1 2">Ap18</strain>
    </source>
</reference>
<keyword evidence="2" id="KW-1185">Reference proteome</keyword>
<dbReference type="EMBL" id="JBJLSN010000033">
    <property type="protein sequence ID" value="MFL7903542.1"/>
    <property type="molecule type" value="Genomic_DNA"/>
</dbReference>
<protein>
    <submittedName>
        <fullName evidence="1">Uncharacterized protein</fullName>
    </submittedName>
</protein>
<proteinExistence type="predicted"/>
<accession>A0ABW8VGI9</accession>
<evidence type="ECO:0000313" key="2">
    <source>
        <dbReference type="Proteomes" id="UP001628281"/>
    </source>
</evidence>
<organism evidence="1 2">
    <name type="scientific">Azospirillum argentinense</name>
    <dbReference type="NCBI Taxonomy" id="2970906"/>
    <lineage>
        <taxon>Bacteria</taxon>
        <taxon>Pseudomonadati</taxon>
        <taxon>Pseudomonadota</taxon>
        <taxon>Alphaproteobacteria</taxon>
        <taxon>Rhodospirillales</taxon>
        <taxon>Azospirillaceae</taxon>
        <taxon>Azospirillum</taxon>
    </lineage>
</organism>
<sequence length="91" mass="10267">MMRFYGMSFAAVRQMPIRAFWLLNGMIDRVRAEEVLEILPAHSVAMGGEHVKRIVKGLHTRLGRPQIVETVTMSDEDIRKARRLFGAGGSV</sequence>
<dbReference type="Proteomes" id="UP001628281">
    <property type="component" value="Unassembled WGS sequence"/>
</dbReference>
<name>A0ABW8VGI9_9PROT</name>